<organism evidence="14 15">
    <name type="scientific">Paraglomus occultum</name>
    <dbReference type="NCBI Taxonomy" id="144539"/>
    <lineage>
        <taxon>Eukaryota</taxon>
        <taxon>Fungi</taxon>
        <taxon>Fungi incertae sedis</taxon>
        <taxon>Mucoromycota</taxon>
        <taxon>Glomeromycotina</taxon>
        <taxon>Glomeromycetes</taxon>
        <taxon>Paraglomerales</taxon>
        <taxon>Paraglomeraceae</taxon>
        <taxon>Paraglomus</taxon>
    </lineage>
</organism>
<evidence type="ECO:0000256" key="1">
    <source>
        <dbReference type="ARBA" id="ARBA00004514"/>
    </source>
</evidence>
<evidence type="ECO:0000256" key="8">
    <source>
        <dbReference type="ARBA" id="ARBA00039903"/>
    </source>
</evidence>
<comment type="catalytic activity">
    <reaction evidence="6">
        <text>(2R)-ethylmalonyl-CoA + H(+) = butanoyl-CoA + CO2</text>
        <dbReference type="Rhea" id="RHEA:59540"/>
        <dbReference type="ChEBI" id="CHEBI:15378"/>
        <dbReference type="ChEBI" id="CHEBI:16526"/>
        <dbReference type="ChEBI" id="CHEBI:57371"/>
        <dbReference type="ChEBI" id="CHEBI:85316"/>
        <dbReference type="EC" id="4.1.1.94"/>
    </reaction>
    <physiologicalReaction direction="left-to-right" evidence="6">
        <dbReference type="Rhea" id="RHEA:59541"/>
    </physiologicalReaction>
</comment>
<dbReference type="OrthoDB" id="410701at2759"/>
<dbReference type="Pfam" id="PF00378">
    <property type="entry name" value="ECH_1"/>
    <property type="match status" value="1"/>
</dbReference>
<sequence length="317" mass="34653">MNAVISRNLRSRLSFHIRHQIRLYSAATDLRRTREELRSLGCGSVDFDTKFAPGIALISLRNPGRHNALCGRMMAQLADVVDKLQNIVEGKVESEEESALVAVILTGSGNKSFCYLNVAKDHINDSTGAAKMGSVMQDTLLRFFRLPLISVAAIEGYALGGGAELTTSCDYRIMSHSAVVRFVATSPVWGGGARLVGIVGRSKALKLLATGDKITGQSALDMGFANALSESGESVSKSIEFLDPFVYFLEPTEREHGSERKRSSVKAVRSMKSLIASASTDPLDVVKQVEFDLFCGLWGSGENKEILEEYKRRRVKE</sequence>
<evidence type="ECO:0000256" key="9">
    <source>
        <dbReference type="ARBA" id="ARBA00042052"/>
    </source>
</evidence>
<dbReference type="Proteomes" id="UP000789572">
    <property type="component" value="Unassembled WGS sequence"/>
</dbReference>
<evidence type="ECO:0000313" key="15">
    <source>
        <dbReference type="Proteomes" id="UP000789572"/>
    </source>
</evidence>
<dbReference type="GO" id="GO:0006635">
    <property type="term" value="P:fatty acid beta-oxidation"/>
    <property type="evidence" value="ECO:0007669"/>
    <property type="project" value="TreeGrafter"/>
</dbReference>
<comment type="catalytic activity">
    <reaction evidence="11">
        <text>(S)-methylmalonyl-CoA + H(+) = propanoyl-CoA + CO2</text>
        <dbReference type="Rhea" id="RHEA:61340"/>
        <dbReference type="ChEBI" id="CHEBI:15378"/>
        <dbReference type="ChEBI" id="CHEBI:16526"/>
        <dbReference type="ChEBI" id="CHEBI:57327"/>
        <dbReference type="ChEBI" id="CHEBI:57392"/>
        <dbReference type="EC" id="4.1.1.94"/>
    </reaction>
    <physiologicalReaction direction="left-to-right" evidence="11">
        <dbReference type="Rhea" id="RHEA:61341"/>
    </physiologicalReaction>
</comment>
<dbReference type="EC" id="4.1.1.94" evidence="7"/>
<evidence type="ECO:0000256" key="3">
    <source>
        <dbReference type="ARBA" id="ARBA00022490"/>
    </source>
</evidence>
<accession>A0A9N9FLI9</accession>
<evidence type="ECO:0000256" key="2">
    <source>
        <dbReference type="ARBA" id="ARBA00005254"/>
    </source>
</evidence>
<dbReference type="PANTHER" id="PTHR11941:SF27">
    <property type="entry name" value="ETHYLMALONYL-COA DECARBOXYLASE"/>
    <property type="match status" value="1"/>
</dbReference>
<dbReference type="CDD" id="cd06558">
    <property type="entry name" value="crotonase-like"/>
    <property type="match status" value="1"/>
</dbReference>
<evidence type="ECO:0000313" key="14">
    <source>
        <dbReference type="EMBL" id="CAG8542641.1"/>
    </source>
</evidence>
<keyword evidence="3" id="KW-0963">Cytoplasm</keyword>
<dbReference type="SUPFAM" id="SSF52096">
    <property type="entry name" value="ClpP/crotonase"/>
    <property type="match status" value="1"/>
</dbReference>
<dbReference type="InterPro" id="IPR029045">
    <property type="entry name" value="ClpP/crotonase-like_dom_sf"/>
</dbReference>
<dbReference type="PANTHER" id="PTHR11941">
    <property type="entry name" value="ENOYL-COA HYDRATASE-RELATED"/>
    <property type="match status" value="1"/>
</dbReference>
<comment type="function">
    <text evidence="12">Decarboxylates ethylmalonyl-CoA, a potentially toxic metabolite, to form butyryl-CoA, suggesting it might be involved in metabolite proofreading. Acts preferentially on (S)-ethylmalonyl-CoA but also has some activity on the (R)-isomer. Also has methylmalonyl-CoA decarboxylase activity at lower level.</text>
</comment>
<dbReference type="InterPro" id="IPR001753">
    <property type="entry name" value="Enoyl-CoA_hydra/iso"/>
</dbReference>
<evidence type="ECO:0000256" key="5">
    <source>
        <dbReference type="ARBA" id="ARBA00036343"/>
    </source>
</evidence>
<dbReference type="Gene3D" id="3.90.226.10">
    <property type="entry name" value="2-enoyl-CoA Hydratase, Chain A, domain 1"/>
    <property type="match status" value="1"/>
</dbReference>
<comment type="similarity">
    <text evidence="2 13">Belongs to the enoyl-CoA hydratase/isomerase family.</text>
</comment>
<evidence type="ECO:0000256" key="4">
    <source>
        <dbReference type="ARBA" id="ARBA00023239"/>
    </source>
</evidence>
<reference evidence="14" key="1">
    <citation type="submission" date="2021-06" db="EMBL/GenBank/DDBJ databases">
        <authorList>
            <person name="Kallberg Y."/>
            <person name="Tangrot J."/>
            <person name="Rosling A."/>
        </authorList>
    </citation>
    <scope>NUCLEOTIDE SEQUENCE</scope>
    <source>
        <strain evidence="14">IA702</strain>
    </source>
</reference>
<evidence type="ECO:0000256" key="10">
    <source>
        <dbReference type="ARBA" id="ARBA00042182"/>
    </source>
</evidence>
<evidence type="ECO:0000256" key="12">
    <source>
        <dbReference type="ARBA" id="ARBA00056546"/>
    </source>
</evidence>
<evidence type="ECO:0000256" key="11">
    <source>
        <dbReference type="ARBA" id="ARBA00047446"/>
    </source>
</evidence>
<dbReference type="AlphaFoldDB" id="A0A9N9FLI9"/>
<evidence type="ECO:0000256" key="7">
    <source>
        <dbReference type="ARBA" id="ARBA00038883"/>
    </source>
</evidence>
<comment type="catalytic activity">
    <reaction evidence="5">
        <text>(2S)-ethylmalonyl-CoA + H(+) = butanoyl-CoA + CO2</text>
        <dbReference type="Rhea" id="RHEA:32131"/>
        <dbReference type="ChEBI" id="CHEBI:15378"/>
        <dbReference type="ChEBI" id="CHEBI:16526"/>
        <dbReference type="ChEBI" id="CHEBI:57371"/>
        <dbReference type="ChEBI" id="CHEBI:60909"/>
        <dbReference type="EC" id="4.1.1.94"/>
    </reaction>
    <physiologicalReaction direction="left-to-right" evidence="5">
        <dbReference type="Rhea" id="RHEA:32132"/>
    </physiologicalReaction>
</comment>
<keyword evidence="4" id="KW-0456">Lyase</keyword>
<dbReference type="GO" id="GO:0004492">
    <property type="term" value="F:methyl/ethyl malonyl-CoA decarboxylase activity"/>
    <property type="evidence" value="ECO:0007669"/>
    <property type="project" value="UniProtKB-EC"/>
</dbReference>
<dbReference type="EMBL" id="CAJVPJ010000612">
    <property type="protein sequence ID" value="CAG8542641.1"/>
    <property type="molecule type" value="Genomic_DNA"/>
</dbReference>
<dbReference type="InterPro" id="IPR018376">
    <property type="entry name" value="Enoyl-CoA_hyd/isom_CS"/>
</dbReference>
<dbReference type="GO" id="GO:0005829">
    <property type="term" value="C:cytosol"/>
    <property type="evidence" value="ECO:0007669"/>
    <property type="project" value="UniProtKB-SubCell"/>
</dbReference>
<evidence type="ECO:0000256" key="6">
    <source>
        <dbReference type="ARBA" id="ARBA00036541"/>
    </source>
</evidence>
<proteinExistence type="inferred from homology"/>
<comment type="subcellular location">
    <subcellularLocation>
        <location evidence="1">Cytoplasm</location>
        <location evidence="1">Cytosol</location>
    </subcellularLocation>
</comment>
<name>A0A9N9FLI9_9GLOM</name>
<dbReference type="PROSITE" id="PS00166">
    <property type="entry name" value="ENOYL_COA_HYDRATASE"/>
    <property type="match status" value="1"/>
</dbReference>
<protein>
    <recommendedName>
        <fullName evidence="8">Ethylmalonyl-CoA decarboxylase</fullName>
        <ecNumber evidence="7">4.1.1.94</ecNumber>
    </recommendedName>
    <alternativeName>
        <fullName evidence="10">Enoyl-CoA hydratase domain-containing protein 1</fullName>
    </alternativeName>
    <alternativeName>
        <fullName evidence="9">Methylmalonyl-CoA decarboxylase</fullName>
    </alternativeName>
</protein>
<comment type="caution">
    <text evidence="14">The sequence shown here is derived from an EMBL/GenBank/DDBJ whole genome shotgun (WGS) entry which is preliminary data.</text>
</comment>
<gene>
    <name evidence="14" type="ORF">POCULU_LOCUS4614</name>
</gene>
<evidence type="ECO:0000256" key="13">
    <source>
        <dbReference type="RuleBase" id="RU003707"/>
    </source>
</evidence>
<keyword evidence="15" id="KW-1185">Reference proteome</keyword>